<dbReference type="PROSITE" id="PS00237">
    <property type="entry name" value="G_PROTEIN_RECEP_F1_1"/>
    <property type="match status" value="1"/>
</dbReference>
<proteinExistence type="inferred from homology"/>
<sequence length="365" mass="41617">MGTMEDINLTSFPNALEEPWNYNYPNSSGWPSETYCDRISDMHLYEKVILPILYILVLLVGLTGNGLMLAVLLSCGRGSVRITEVYLMHLALADLLLLCTLPFILISNIQGWIFGSFLCKTHHVFRNLSCHCGSVLLACISFDRYIAIVHAVQHLGNRRPLSVHWICAVVWLVCLAFSVPNTMFYYVKEEFPNSTFLMCELFGSDDHTSNWLFASRLIAHLCFFLPLVVMTYCYSAVVFTLCQRGTSREKQGAIRLAMIITIIFLFCWLPYNISLVTESLTIWNIIDLPCEALKLLDKVVVVSESIGYMHSCLNPILYAFLAVKFRRDLLRMLSRSPWLKRHLEADRISSLFTSTRATTTSNSYV</sequence>
<feature type="domain" description="G-protein coupled receptors family 1 profile" evidence="10">
    <location>
        <begin position="64"/>
        <end position="318"/>
    </location>
</feature>
<dbReference type="GO" id="GO:0019722">
    <property type="term" value="P:calcium-mediated signaling"/>
    <property type="evidence" value="ECO:0007669"/>
    <property type="project" value="TreeGrafter"/>
</dbReference>
<evidence type="ECO:0000256" key="6">
    <source>
        <dbReference type="ARBA" id="ARBA00023170"/>
    </source>
</evidence>
<dbReference type="GO" id="GO:0009897">
    <property type="term" value="C:external side of plasma membrane"/>
    <property type="evidence" value="ECO:0007669"/>
    <property type="project" value="TreeGrafter"/>
</dbReference>
<accession>A0A3B3T5Q5</accession>
<dbReference type="PANTHER" id="PTHR10489">
    <property type="entry name" value="CELL ADHESION MOLECULE"/>
    <property type="match status" value="1"/>
</dbReference>
<keyword evidence="6 8" id="KW-0675">Receptor</keyword>
<keyword evidence="2 8" id="KW-0812">Transmembrane</keyword>
<dbReference type="KEGG" id="pki:111837937"/>
<comment type="subcellular location">
    <subcellularLocation>
        <location evidence="1">Membrane</location>
    </subcellularLocation>
</comment>
<organism evidence="11 12">
    <name type="scientific">Paramormyrops kingsleyae</name>
    <dbReference type="NCBI Taxonomy" id="1676925"/>
    <lineage>
        <taxon>Eukaryota</taxon>
        <taxon>Metazoa</taxon>
        <taxon>Chordata</taxon>
        <taxon>Craniata</taxon>
        <taxon>Vertebrata</taxon>
        <taxon>Euteleostomi</taxon>
        <taxon>Actinopterygii</taxon>
        <taxon>Neopterygii</taxon>
        <taxon>Teleostei</taxon>
        <taxon>Osteoglossocephala</taxon>
        <taxon>Osteoglossomorpha</taxon>
        <taxon>Osteoglossiformes</taxon>
        <taxon>Mormyridae</taxon>
        <taxon>Paramormyrops</taxon>
    </lineage>
</organism>
<evidence type="ECO:0000313" key="12">
    <source>
        <dbReference type="Proteomes" id="UP000261540"/>
    </source>
</evidence>
<keyword evidence="12" id="KW-1185">Reference proteome</keyword>
<dbReference type="InterPro" id="IPR017452">
    <property type="entry name" value="GPCR_Rhodpsn_7TM"/>
</dbReference>
<keyword evidence="7 8" id="KW-0807">Transducer</keyword>
<evidence type="ECO:0000256" key="9">
    <source>
        <dbReference type="SAM" id="Phobius"/>
    </source>
</evidence>
<dbReference type="SUPFAM" id="SSF81321">
    <property type="entry name" value="Family A G protein-coupled receptor-like"/>
    <property type="match status" value="1"/>
</dbReference>
<dbReference type="Proteomes" id="UP000261540">
    <property type="component" value="Unplaced"/>
</dbReference>
<dbReference type="GO" id="GO:0007204">
    <property type="term" value="P:positive regulation of cytosolic calcium ion concentration"/>
    <property type="evidence" value="ECO:0007669"/>
    <property type="project" value="TreeGrafter"/>
</dbReference>
<name>A0A3B3T5Q5_9TELE</name>
<dbReference type="Pfam" id="PF00001">
    <property type="entry name" value="7tm_1"/>
    <property type="match status" value="1"/>
</dbReference>
<evidence type="ECO:0000256" key="4">
    <source>
        <dbReference type="ARBA" id="ARBA00023040"/>
    </source>
</evidence>
<evidence type="ECO:0000256" key="2">
    <source>
        <dbReference type="ARBA" id="ARBA00022692"/>
    </source>
</evidence>
<dbReference type="PANTHER" id="PTHR10489:SF618">
    <property type="entry name" value="C-X-C CHEMOKINE RECEPTOR TYPE 5"/>
    <property type="match status" value="1"/>
</dbReference>
<evidence type="ECO:0000256" key="5">
    <source>
        <dbReference type="ARBA" id="ARBA00023136"/>
    </source>
</evidence>
<dbReference type="Gene3D" id="1.20.1070.10">
    <property type="entry name" value="Rhodopsin 7-helix transmembrane proteins"/>
    <property type="match status" value="1"/>
</dbReference>
<evidence type="ECO:0000259" key="10">
    <source>
        <dbReference type="PROSITE" id="PS50262"/>
    </source>
</evidence>
<dbReference type="InterPro" id="IPR000276">
    <property type="entry name" value="GPCR_Rhodpsn"/>
</dbReference>
<feature type="transmembrane region" description="Helical" evidence="9">
    <location>
        <begin position="48"/>
        <end position="73"/>
    </location>
</feature>
<dbReference type="PRINTS" id="PR00237">
    <property type="entry name" value="GPCRRHODOPSN"/>
</dbReference>
<dbReference type="InterPro" id="IPR050119">
    <property type="entry name" value="CCR1-9-like"/>
</dbReference>
<evidence type="ECO:0000256" key="1">
    <source>
        <dbReference type="ARBA" id="ARBA00004370"/>
    </source>
</evidence>
<dbReference type="AlphaFoldDB" id="A0A3B3T5Q5"/>
<dbReference type="PROSITE" id="PS50262">
    <property type="entry name" value="G_PROTEIN_RECEP_F1_2"/>
    <property type="match status" value="1"/>
</dbReference>
<feature type="transmembrane region" description="Helical" evidence="9">
    <location>
        <begin position="85"/>
        <end position="104"/>
    </location>
</feature>
<keyword evidence="3 9" id="KW-1133">Transmembrane helix</keyword>
<feature type="transmembrane region" description="Helical" evidence="9">
    <location>
        <begin position="253"/>
        <end position="271"/>
    </location>
</feature>
<reference evidence="11" key="1">
    <citation type="submission" date="2025-08" db="UniProtKB">
        <authorList>
            <consortium name="Ensembl"/>
        </authorList>
    </citation>
    <scope>IDENTIFICATION</scope>
</reference>
<dbReference type="GO" id="GO:0006955">
    <property type="term" value="P:immune response"/>
    <property type="evidence" value="ECO:0007669"/>
    <property type="project" value="TreeGrafter"/>
</dbReference>
<feature type="transmembrane region" description="Helical" evidence="9">
    <location>
        <begin position="217"/>
        <end position="241"/>
    </location>
</feature>
<dbReference type="GO" id="GO:0016493">
    <property type="term" value="F:C-C chemokine receptor activity"/>
    <property type="evidence" value="ECO:0007669"/>
    <property type="project" value="TreeGrafter"/>
</dbReference>
<protein>
    <submittedName>
        <fullName evidence="11">C-X-C chemokine receptor type 5-like</fullName>
    </submittedName>
</protein>
<feature type="transmembrane region" description="Helical" evidence="9">
    <location>
        <begin position="163"/>
        <end position="187"/>
    </location>
</feature>
<keyword evidence="4 8" id="KW-0297">G-protein coupled receptor</keyword>
<keyword evidence="5 9" id="KW-0472">Membrane</keyword>
<evidence type="ECO:0000256" key="7">
    <source>
        <dbReference type="ARBA" id="ARBA00023224"/>
    </source>
</evidence>
<dbReference type="GO" id="GO:0060326">
    <property type="term" value="P:cell chemotaxis"/>
    <property type="evidence" value="ECO:0007669"/>
    <property type="project" value="TreeGrafter"/>
</dbReference>
<evidence type="ECO:0000313" key="11">
    <source>
        <dbReference type="Ensembl" id="ENSPKIP00000038169.1"/>
    </source>
</evidence>
<reference evidence="11" key="2">
    <citation type="submission" date="2025-09" db="UniProtKB">
        <authorList>
            <consortium name="Ensembl"/>
        </authorList>
    </citation>
    <scope>IDENTIFICATION</scope>
</reference>
<dbReference type="STRING" id="1676925.ENSPKIP00000038169"/>
<dbReference type="OrthoDB" id="10053194at2759"/>
<dbReference type="GO" id="GO:0019957">
    <property type="term" value="F:C-C chemokine binding"/>
    <property type="evidence" value="ECO:0007669"/>
    <property type="project" value="TreeGrafter"/>
</dbReference>
<comment type="similarity">
    <text evidence="8">Belongs to the G-protein coupled receptor 1 family.</text>
</comment>
<feature type="transmembrane region" description="Helical" evidence="9">
    <location>
        <begin position="306"/>
        <end position="325"/>
    </location>
</feature>
<dbReference type="Ensembl" id="ENSPKIT00000019160.1">
    <property type="protein sequence ID" value="ENSPKIP00000038169.1"/>
    <property type="gene ID" value="ENSPKIG00000016062.1"/>
</dbReference>
<dbReference type="GeneTree" id="ENSGT01050000244848"/>
<evidence type="ECO:0000256" key="3">
    <source>
        <dbReference type="ARBA" id="ARBA00022989"/>
    </source>
</evidence>
<evidence type="ECO:0000256" key="8">
    <source>
        <dbReference type="RuleBase" id="RU000688"/>
    </source>
</evidence>